<reference evidence="3 4" key="1">
    <citation type="submission" date="2024-12" db="EMBL/GenBank/DDBJ databases">
        <authorList>
            <person name="Lee Y."/>
        </authorList>
    </citation>
    <scope>NUCLEOTIDE SEQUENCE [LARGE SCALE GENOMIC DNA]</scope>
    <source>
        <strain evidence="3 4">03SUJ4</strain>
    </source>
</reference>
<protein>
    <submittedName>
        <fullName evidence="3">SgcJ/EcaC family oxidoreductase</fullName>
    </submittedName>
</protein>
<evidence type="ECO:0000259" key="2">
    <source>
        <dbReference type="Pfam" id="PF12680"/>
    </source>
</evidence>
<dbReference type="NCBIfam" id="TIGR02246">
    <property type="entry name" value="SgcJ/EcaC family oxidoreductase"/>
    <property type="match status" value="1"/>
</dbReference>
<dbReference type="SUPFAM" id="SSF54427">
    <property type="entry name" value="NTF2-like"/>
    <property type="match status" value="1"/>
</dbReference>
<keyword evidence="4" id="KW-1185">Reference proteome</keyword>
<dbReference type="InterPro" id="IPR011944">
    <property type="entry name" value="Steroid_delta5-4_isomerase"/>
</dbReference>
<keyword evidence="1" id="KW-0732">Signal</keyword>
<name>A0ABW9KJ91_9BACT</name>
<feature type="signal peptide" evidence="1">
    <location>
        <begin position="1"/>
        <end position="22"/>
    </location>
</feature>
<evidence type="ECO:0000256" key="1">
    <source>
        <dbReference type="SAM" id="SignalP"/>
    </source>
</evidence>
<dbReference type="Proteomes" id="UP001634747">
    <property type="component" value="Unassembled WGS sequence"/>
</dbReference>
<organism evidence="3 4">
    <name type="scientific">Terriglobus aquaticus</name>
    <dbReference type="NCBI Taxonomy" id="940139"/>
    <lineage>
        <taxon>Bacteria</taxon>
        <taxon>Pseudomonadati</taxon>
        <taxon>Acidobacteriota</taxon>
        <taxon>Terriglobia</taxon>
        <taxon>Terriglobales</taxon>
        <taxon>Acidobacteriaceae</taxon>
        <taxon>Terriglobus</taxon>
    </lineage>
</organism>
<dbReference type="Gene3D" id="3.10.450.50">
    <property type="match status" value="1"/>
</dbReference>
<accession>A0ABW9KJ91</accession>
<gene>
    <name evidence="3" type="ORF">ACK2TP_04560</name>
</gene>
<feature type="chain" id="PRO_5046717353" evidence="1">
    <location>
        <begin position="23"/>
        <end position="173"/>
    </location>
</feature>
<evidence type="ECO:0000313" key="4">
    <source>
        <dbReference type="Proteomes" id="UP001634747"/>
    </source>
</evidence>
<dbReference type="EMBL" id="JBJYXY010000001">
    <property type="protein sequence ID" value="MFN2975026.1"/>
    <property type="molecule type" value="Genomic_DNA"/>
</dbReference>
<dbReference type="RefSeq" id="WP_263413436.1">
    <property type="nucleotide sequence ID" value="NZ_BAABBH010000001.1"/>
</dbReference>
<feature type="domain" description="SnoaL-like" evidence="2">
    <location>
        <begin position="40"/>
        <end position="113"/>
    </location>
</feature>
<evidence type="ECO:0000313" key="3">
    <source>
        <dbReference type="EMBL" id="MFN2975026.1"/>
    </source>
</evidence>
<comment type="caution">
    <text evidence="3">The sequence shown here is derived from an EMBL/GenBank/DDBJ whole genome shotgun (WGS) entry which is preliminary data.</text>
</comment>
<dbReference type="InterPro" id="IPR032710">
    <property type="entry name" value="NTF2-like_dom_sf"/>
</dbReference>
<proteinExistence type="predicted"/>
<dbReference type="InterPro" id="IPR037401">
    <property type="entry name" value="SnoaL-like"/>
</dbReference>
<dbReference type="Pfam" id="PF12680">
    <property type="entry name" value="SnoaL_2"/>
    <property type="match status" value="1"/>
</dbReference>
<sequence>MYVALRSSLLFLAALLPIAAPAAATAQQDANRAAILTIIQNLADAWNRGDAHAFASTFAEDGSFTNIIGMQTYGRAPFEAQHQRIFATIYKGSHNEFTLGHLKFVRPDVAIADVDGVLSKMSSTPPGTPLFPDGSVHVKLQLVLSRNNSTWQIDSFHNVTVNPAAAGGPPAAN</sequence>